<evidence type="ECO:0000256" key="1">
    <source>
        <dbReference type="SAM" id="Phobius"/>
    </source>
</evidence>
<feature type="transmembrane region" description="Helical" evidence="1">
    <location>
        <begin position="131"/>
        <end position="154"/>
    </location>
</feature>
<accession>A0A3E2U6F2</accession>
<feature type="transmembrane region" description="Helical" evidence="1">
    <location>
        <begin position="77"/>
        <end position="97"/>
    </location>
</feature>
<feature type="transmembrane region" description="Helical" evidence="1">
    <location>
        <begin position="51"/>
        <end position="71"/>
    </location>
</feature>
<feature type="transmembrane region" description="Helical" evidence="1">
    <location>
        <begin position="106"/>
        <end position="125"/>
    </location>
</feature>
<dbReference type="Proteomes" id="UP000260991">
    <property type="component" value="Unassembled WGS sequence"/>
</dbReference>
<evidence type="ECO:0000313" key="2">
    <source>
        <dbReference type="EMBL" id="RGB91783.1"/>
    </source>
</evidence>
<keyword evidence="1" id="KW-0812">Transmembrane</keyword>
<sequence>MLYRIWSLLKEAYHYEKHSTLDSDYLRQVLTLAVVVLFALNLSCNGLGRPVVFVLTGLICLVLLMVEWLLPRAKNEKHLVMFSNTALIVMGLLLLVLNENDGFQNLWFFLMPATLFVQSGLPIGLPFCTAYGLAATCFLWLGPLPLPPGLCAFLPRRLLVVLPADDNGGHLLQTLPHPAGAERKRDGT</sequence>
<name>A0A3E2U6F2_9FIRM</name>
<reference evidence="2 3" key="1">
    <citation type="submission" date="2018-08" db="EMBL/GenBank/DDBJ databases">
        <title>A genome reference for cultivated species of the human gut microbiota.</title>
        <authorList>
            <person name="Zou Y."/>
            <person name="Xue W."/>
            <person name="Luo G."/>
        </authorList>
    </citation>
    <scope>NUCLEOTIDE SEQUENCE [LARGE SCALE GENOMIC DNA]</scope>
    <source>
        <strain evidence="2 3">AF32-8AC</strain>
    </source>
</reference>
<organism evidence="2 3">
    <name type="scientific">Faecalibacterium prausnitzii</name>
    <dbReference type="NCBI Taxonomy" id="853"/>
    <lineage>
        <taxon>Bacteria</taxon>
        <taxon>Bacillati</taxon>
        <taxon>Bacillota</taxon>
        <taxon>Clostridia</taxon>
        <taxon>Eubacteriales</taxon>
        <taxon>Oscillospiraceae</taxon>
        <taxon>Faecalibacterium</taxon>
    </lineage>
</organism>
<dbReference type="RefSeq" id="WP_158402859.1">
    <property type="nucleotide sequence ID" value="NZ_QVER01000006.1"/>
</dbReference>
<proteinExistence type="predicted"/>
<dbReference type="AlphaFoldDB" id="A0A3E2U6F2"/>
<keyword evidence="1" id="KW-0472">Membrane</keyword>
<dbReference type="EMBL" id="QVER01000006">
    <property type="protein sequence ID" value="RGB91783.1"/>
    <property type="molecule type" value="Genomic_DNA"/>
</dbReference>
<evidence type="ECO:0000313" key="3">
    <source>
        <dbReference type="Proteomes" id="UP000260991"/>
    </source>
</evidence>
<comment type="caution">
    <text evidence="2">The sequence shown here is derived from an EMBL/GenBank/DDBJ whole genome shotgun (WGS) entry which is preliminary data.</text>
</comment>
<protein>
    <submittedName>
        <fullName evidence="2">Uncharacterized protein</fullName>
    </submittedName>
</protein>
<keyword evidence="1" id="KW-1133">Transmembrane helix</keyword>
<gene>
    <name evidence="2" type="ORF">DWZ46_06185</name>
</gene>
<feature type="transmembrane region" description="Helical" evidence="1">
    <location>
        <begin position="25"/>
        <end position="44"/>
    </location>
</feature>